<comment type="cofactor">
    <cofactor evidence="1">
        <name>Zn(2+)</name>
        <dbReference type="ChEBI" id="CHEBI:29105"/>
    </cofactor>
</comment>
<dbReference type="InterPro" id="IPR006264">
    <property type="entry name" value="EPSP_synthase"/>
</dbReference>
<keyword evidence="6" id="KW-0028">Amino-acid biosynthesis</keyword>
<dbReference type="InterPro" id="IPR030960">
    <property type="entry name" value="DHQS/DOIS_N"/>
</dbReference>
<evidence type="ECO:0000256" key="11">
    <source>
        <dbReference type="ARBA" id="ARBA00023141"/>
    </source>
</evidence>
<dbReference type="Pfam" id="PF01761">
    <property type="entry name" value="DHQ_synthase"/>
    <property type="match status" value="1"/>
</dbReference>
<dbReference type="UniPathway" id="UPA00053">
    <property type="reaction ID" value="UER00089"/>
</dbReference>
<keyword evidence="8" id="KW-0479">Metal-binding</keyword>
<dbReference type="InterPro" id="IPR010110">
    <property type="entry name" value="Shikimate_DH_AroM-type"/>
</dbReference>
<evidence type="ECO:0000259" key="19">
    <source>
        <dbReference type="Pfam" id="PF18317"/>
    </source>
</evidence>
<dbReference type="SUPFAM" id="SSF51735">
    <property type="entry name" value="NAD(P)-binding Rossmann-fold domains"/>
    <property type="match status" value="1"/>
</dbReference>
<dbReference type="GO" id="GO:0008652">
    <property type="term" value="P:amino acid biosynthetic process"/>
    <property type="evidence" value="ECO:0007669"/>
    <property type="project" value="UniProtKB-KW"/>
</dbReference>
<feature type="domain" description="3-dehydroquinate synthase C-terminal" evidence="20">
    <location>
        <begin position="188"/>
        <end position="353"/>
    </location>
</feature>
<evidence type="ECO:0000256" key="12">
    <source>
        <dbReference type="ARBA" id="ARBA00023239"/>
    </source>
</evidence>
<dbReference type="Pfam" id="PF18317">
    <property type="entry name" value="SDH_C"/>
    <property type="match status" value="1"/>
</dbReference>
<dbReference type="Pfam" id="PF08501">
    <property type="entry name" value="Shikimate_dh_N"/>
    <property type="match status" value="1"/>
</dbReference>
<dbReference type="InterPro" id="IPR046346">
    <property type="entry name" value="Aminoacid_DH-like_N_sf"/>
</dbReference>
<keyword evidence="13" id="KW-0511">Multifunctional enzyme</keyword>
<dbReference type="InterPro" id="IPR000623">
    <property type="entry name" value="Shikimate_kinase/TSH1"/>
</dbReference>
<dbReference type="FunFam" id="3.40.50.1970:FF:000007">
    <property type="entry name" value="Pentafunctional AROM polypeptide"/>
    <property type="match status" value="1"/>
</dbReference>
<dbReference type="Pfam" id="PF01202">
    <property type="entry name" value="SKI"/>
    <property type="match status" value="1"/>
</dbReference>
<keyword evidence="5" id="KW-0963">Cytoplasm</keyword>
<dbReference type="HAMAP" id="MF_00210">
    <property type="entry name" value="EPSP_synth"/>
    <property type="match status" value="1"/>
</dbReference>
<evidence type="ECO:0000256" key="10">
    <source>
        <dbReference type="ARBA" id="ARBA00022833"/>
    </source>
</evidence>
<evidence type="ECO:0000256" key="5">
    <source>
        <dbReference type="ARBA" id="ARBA00022490"/>
    </source>
</evidence>
<evidence type="ECO:0000256" key="4">
    <source>
        <dbReference type="ARBA" id="ARBA00012450"/>
    </source>
</evidence>
<dbReference type="VEuPathDB" id="FungiDB:BON22_2273"/>
<organism evidence="21 22">
    <name type="scientific">Cyberlindnera fabianii</name>
    <name type="common">Yeast</name>
    <name type="synonym">Hansenula fabianii</name>
    <dbReference type="NCBI Taxonomy" id="36022"/>
    <lineage>
        <taxon>Eukaryota</taxon>
        <taxon>Fungi</taxon>
        <taxon>Dikarya</taxon>
        <taxon>Ascomycota</taxon>
        <taxon>Saccharomycotina</taxon>
        <taxon>Saccharomycetes</taxon>
        <taxon>Phaffomycetales</taxon>
        <taxon>Phaffomycetaceae</taxon>
        <taxon>Cyberlindnera</taxon>
    </lineage>
</organism>
<feature type="domain" description="SDH C-terminal" evidence="19">
    <location>
        <begin position="1261"/>
        <end position="1287"/>
    </location>
</feature>
<keyword evidence="11" id="KW-0057">Aromatic amino acid biosynthesis</keyword>
<dbReference type="FunFam" id="3.40.50.300:FF:001256">
    <property type="entry name" value="Pentafunctional AROM polypeptide"/>
    <property type="match status" value="1"/>
</dbReference>
<evidence type="ECO:0000256" key="6">
    <source>
        <dbReference type="ARBA" id="ARBA00022605"/>
    </source>
</evidence>
<dbReference type="GO" id="GO:0003855">
    <property type="term" value="F:3-dehydroquinate dehydratase activity"/>
    <property type="evidence" value="ECO:0007669"/>
    <property type="project" value="TreeGrafter"/>
</dbReference>
<dbReference type="GO" id="GO:0004764">
    <property type="term" value="F:shikimate 3-dehydrogenase (NADP+) activity"/>
    <property type="evidence" value="ECO:0007669"/>
    <property type="project" value="InterPro"/>
</dbReference>
<dbReference type="GO" id="GO:0003856">
    <property type="term" value="F:3-dehydroquinate synthase activity"/>
    <property type="evidence" value="ECO:0007669"/>
    <property type="project" value="InterPro"/>
</dbReference>
<dbReference type="GO" id="GO:0005737">
    <property type="term" value="C:cytoplasm"/>
    <property type="evidence" value="ECO:0007669"/>
    <property type="project" value="InterPro"/>
</dbReference>
<dbReference type="InterPro" id="IPR031322">
    <property type="entry name" value="Shikimate/glucono_kinase"/>
</dbReference>
<dbReference type="InterPro" id="IPR027417">
    <property type="entry name" value="P-loop_NTPase"/>
</dbReference>
<dbReference type="InterPro" id="IPR013792">
    <property type="entry name" value="RNA3'P_cycl/enolpyr_Trfase_a/b"/>
</dbReference>
<dbReference type="Gene3D" id="3.40.50.720">
    <property type="entry name" value="NAD(P)-binding Rossmann-like Domain"/>
    <property type="match status" value="1"/>
</dbReference>
<dbReference type="NCBIfam" id="TIGR01357">
    <property type="entry name" value="aroB"/>
    <property type="match status" value="1"/>
</dbReference>
<dbReference type="CDD" id="cd08195">
    <property type="entry name" value="DHQS"/>
    <property type="match status" value="1"/>
</dbReference>
<dbReference type="NCBIfam" id="TIGR01809">
    <property type="entry name" value="Shik-DH-AROM"/>
    <property type="match status" value="1"/>
</dbReference>
<comment type="pathway">
    <text evidence="2">Metabolic intermediate biosynthesis; chorismate biosynthesis; chorismate from D-erythrose 4-phosphate and phosphoenolpyruvate: step 6/7.</text>
</comment>
<dbReference type="PANTHER" id="PTHR21090">
    <property type="entry name" value="AROM/DEHYDROQUINATE SYNTHASE"/>
    <property type="match status" value="1"/>
</dbReference>
<evidence type="ECO:0000256" key="13">
    <source>
        <dbReference type="ARBA" id="ARBA00023268"/>
    </source>
</evidence>
<evidence type="ECO:0000259" key="17">
    <source>
        <dbReference type="Pfam" id="PF01761"/>
    </source>
</evidence>
<dbReference type="InterPro" id="IPR013708">
    <property type="entry name" value="Shikimate_DH-bd_N"/>
</dbReference>
<dbReference type="GO" id="GO:0004765">
    <property type="term" value="F:shikimate kinase activity"/>
    <property type="evidence" value="ECO:0007669"/>
    <property type="project" value="TreeGrafter"/>
</dbReference>
<proteinExistence type="inferred from homology"/>
<evidence type="ECO:0000256" key="14">
    <source>
        <dbReference type="ARBA" id="ARBA00044633"/>
    </source>
</evidence>
<evidence type="ECO:0000256" key="2">
    <source>
        <dbReference type="ARBA" id="ARBA00004811"/>
    </source>
</evidence>
<dbReference type="PRINTS" id="PR01100">
    <property type="entry name" value="SHIKIMTKNASE"/>
</dbReference>
<dbReference type="InterPro" id="IPR056179">
    <property type="entry name" value="DHQS_C"/>
</dbReference>
<dbReference type="STRING" id="36022.A0A1V2L769"/>
<dbReference type="SUPFAM" id="SSF55205">
    <property type="entry name" value="EPT/RTPC-like"/>
    <property type="match status" value="1"/>
</dbReference>
<dbReference type="CDD" id="cd01556">
    <property type="entry name" value="EPSP_synthase"/>
    <property type="match status" value="1"/>
</dbReference>
<protein>
    <recommendedName>
        <fullName evidence="4">3-phosphoshikimate 1-carboxyvinyltransferase</fullName>
        <ecNumber evidence="4">2.5.1.19</ecNumber>
    </recommendedName>
</protein>
<evidence type="ECO:0000313" key="22">
    <source>
        <dbReference type="Proteomes" id="UP000189513"/>
    </source>
</evidence>
<feature type="domain" description="Quinate/shikimate 5-dehydrogenase/glutamyl-tRNA reductase" evidence="16">
    <location>
        <begin position="1149"/>
        <end position="1217"/>
    </location>
</feature>
<feature type="domain" description="3-dehydroquinate synthase N-terminal" evidence="17">
    <location>
        <begin position="75"/>
        <end position="186"/>
    </location>
</feature>
<dbReference type="FunFam" id="1.20.1090.10:FF:000007">
    <property type="entry name" value="Pentafunctional AROM polypeptide"/>
    <property type="match status" value="1"/>
</dbReference>
<evidence type="ECO:0000259" key="16">
    <source>
        <dbReference type="Pfam" id="PF01488"/>
    </source>
</evidence>
<keyword evidence="12" id="KW-0456">Lyase</keyword>
<dbReference type="GO" id="GO:0046872">
    <property type="term" value="F:metal ion binding"/>
    <property type="evidence" value="ECO:0007669"/>
    <property type="project" value="UniProtKB-KW"/>
</dbReference>
<evidence type="ECO:0000259" key="20">
    <source>
        <dbReference type="Pfam" id="PF24621"/>
    </source>
</evidence>
<dbReference type="Gene3D" id="3.65.10.10">
    <property type="entry name" value="Enolpyruvate transferase domain"/>
    <property type="match status" value="2"/>
</dbReference>
<sequence>MSLQKVEKVAILGKESIHVGYDLREHIVSTLIATEKSSTYVLITDSNIQKRGYLNKFLAEFHKQLPEGSRVLSHVIPPGEANKTREQKAKIEDFLLERGCTRDTVILAIGGGVIGDMIGFVAATFMRGVRVVQVPTTLLSMVDSAIGGKTAVDTPLGKNFIGAFWQPQYIFVDLNFLSTLPEREFINGIAEVIKTAAIWNEGEFTRLEANAEKFLSTIRKRDAEGNTDLTPIKEHVFKLVLESIKVKAEVVSSDEKEGGLRNLLNFGHSIGHAIEAILTPHALHGECVAVGSIFEAELSRYLNILPASAVARLTKVFGNYGLPTSMKQLKKNTIDTATPVDILLEKMAIDKKNDGSKKKVVLLKAIGECCEKSASYVNDEDLRFVLTDETVVFPFKNPSTFNATVVPPGSKSISNRALVLAALAKGECKITNLLHSDDVEHMLNAIKNLNGAEIRWEDRGETLIIKGNGGDLSSCPEELYLGNAGTASRFLTSVATLVKPTESSKFTYLTGNARMGQRPIGDLVDALRSNGAEIEYLKSEGSLPLKIANKPLKGGVIELAATISSQYVSSLLMAAPYAEEPITLKLTGGKPISVLYIDMTLALMKQFGIEVKTLPGYVYEIPRGCYVAPKEFVIESDASSSTYPLAFAAMTGTTVTIPNIGYTSLQGDARFAKDVLEPMGCTVNQTATSTTVTGPAPGGLKPLPSVDMEPMTDAFLTASVVAAIATDGKENKTSIYGIANQHVKECDRIDAMVTQLAKFGVRAVGGDDGIDIYGVPLSELKTPKSSIFCYDDHRVAMSFSLIAGMVGSGSVTIEERHCTGKTWPGWWDVLHSQLEGQLDGFEPENASSPSRASIVIIGMRAAGKTTLSEWIVEALGYKYIDLDVAFEEQFGNIRDFVKANGWEAFRAEEIKLFEEAITKNDKSCVITTGGGIVESSHARKLMKEFAQKKQGIVLELQRDIEEVAKFLGQDLSRPPLDTDDIRSIWERRESLYQESRTHVFHSHLCEHEQHFLQLKEKLVAFVKAIKAPKKNFYVVGSPISHSRSPVLHQICYKAFNLPHEFSKFETADASEVAKLLKEPTFGGAAVTIPLKLDVIPLLTEVDESVEKIGSCNTIVPLGGGNFKGYNTDFKGIQNSFVAHGVKSAPSAGLVIGAGGTSRAAIYALNKLGCKKIYITNRTVEKLTPLVKEFAAYGVEILEEPAAIDVAVSCIPADKPIDETLFQKLEAVFKLNKGKVLDAAYKPEFTPVMKLAESFGWESIKGAEMLVNQGVEQFKIWTGLQAPYEEVFKAVVN</sequence>
<comment type="similarity">
    <text evidence="3">Belongs to the EPSP synthase family.</text>
</comment>
<dbReference type="GO" id="GO:0009423">
    <property type="term" value="P:chorismate biosynthetic process"/>
    <property type="evidence" value="ECO:0007669"/>
    <property type="project" value="UniProtKB-UniPathway"/>
</dbReference>
<dbReference type="Pfam" id="PF00275">
    <property type="entry name" value="EPSP_synthase"/>
    <property type="match status" value="1"/>
</dbReference>
<feature type="domain" description="Shikimate dehydrogenase substrate binding N-terminal" evidence="18">
    <location>
        <begin position="1034"/>
        <end position="1114"/>
    </location>
</feature>
<dbReference type="Gene3D" id="3.40.50.1970">
    <property type="match status" value="1"/>
</dbReference>
<evidence type="ECO:0000256" key="9">
    <source>
        <dbReference type="ARBA" id="ARBA00022741"/>
    </source>
</evidence>
<dbReference type="GO" id="GO:0009073">
    <property type="term" value="P:aromatic amino acid family biosynthetic process"/>
    <property type="evidence" value="ECO:0007669"/>
    <property type="project" value="UniProtKB-KW"/>
</dbReference>
<comment type="caution">
    <text evidence="21">The sequence shown here is derived from an EMBL/GenBank/DDBJ whole genome shotgun (WGS) entry which is preliminary data.</text>
</comment>
<dbReference type="NCBIfam" id="TIGR01356">
    <property type="entry name" value="aroA"/>
    <property type="match status" value="1"/>
</dbReference>
<dbReference type="Proteomes" id="UP000189513">
    <property type="component" value="Unassembled WGS sequence"/>
</dbReference>
<dbReference type="Gene3D" id="1.20.1090.10">
    <property type="entry name" value="Dehydroquinate synthase-like - alpha domain"/>
    <property type="match status" value="1"/>
</dbReference>
<dbReference type="InterPro" id="IPR001986">
    <property type="entry name" value="Enolpyruvate_Tfrase_dom"/>
</dbReference>
<dbReference type="EMBL" id="MPUK01000004">
    <property type="protein sequence ID" value="ONH67749.1"/>
    <property type="molecule type" value="Genomic_DNA"/>
</dbReference>
<dbReference type="InterPro" id="IPR041121">
    <property type="entry name" value="SDH_C"/>
</dbReference>
<dbReference type="EC" id="2.5.1.19" evidence="4"/>
<dbReference type="GO" id="GO:0000166">
    <property type="term" value="F:nucleotide binding"/>
    <property type="evidence" value="ECO:0007669"/>
    <property type="project" value="UniProtKB-KW"/>
</dbReference>
<dbReference type="CDD" id="cd01065">
    <property type="entry name" value="NAD_bind_Shikimate_DH"/>
    <property type="match status" value="1"/>
</dbReference>
<dbReference type="InterPro" id="IPR006151">
    <property type="entry name" value="Shikm_DH/Glu-tRNA_Rdtase"/>
</dbReference>
<dbReference type="Pfam" id="PF24621">
    <property type="entry name" value="DHQS_C"/>
    <property type="match status" value="1"/>
</dbReference>
<feature type="domain" description="Enolpyruvate transferase" evidence="15">
    <location>
        <begin position="397"/>
        <end position="830"/>
    </location>
</feature>
<evidence type="ECO:0000256" key="8">
    <source>
        <dbReference type="ARBA" id="ARBA00022723"/>
    </source>
</evidence>
<comment type="catalytic activity">
    <reaction evidence="14">
        <text>3-phosphoshikimate + phosphoenolpyruvate = 5-O-(1-carboxyvinyl)-3-phosphoshikimate + phosphate</text>
        <dbReference type="Rhea" id="RHEA:21256"/>
        <dbReference type="ChEBI" id="CHEBI:43474"/>
        <dbReference type="ChEBI" id="CHEBI:57701"/>
        <dbReference type="ChEBI" id="CHEBI:58702"/>
        <dbReference type="ChEBI" id="CHEBI:145989"/>
        <dbReference type="EC" id="2.5.1.19"/>
    </reaction>
    <physiologicalReaction direction="left-to-right" evidence="14">
        <dbReference type="Rhea" id="RHEA:21257"/>
    </physiologicalReaction>
</comment>
<evidence type="ECO:0000313" key="21">
    <source>
        <dbReference type="EMBL" id="ONH67749.1"/>
    </source>
</evidence>
<dbReference type="PROSITE" id="PS00104">
    <property type="entry name" value="EPSP_SYNTHASE_1"/>
    <property type="match status" value="1"/>
</dbReference>
<gene>
    <name evidence="21" type="ORF">BON22_2273</name>
</gene>
<dbReference type="InterPro" id="IPR023193">
    <property type="entry name" value="EPSP_synthase_CS"/>
</dbReference>
<dbReference type="SUPFAM" id="SSF56796">
    <property type="entry name" value="Dehydroquinate synthase-like"/>
    <property type="match status" value="1"/>
</dbReference>
<evidence type="ECO:0000256" key="3">
    <source>
        <dbReference type="ARBA" id="ARBA00009948"/>
    </source>
</evidence>
<dbReference type="FunFam" id="3.65.10.10:FF:000007">
    <property type="entry name" value="Pentafunctional AROM polypeptide"/>
    <property type="match status" value="1"/>
</dbReference>
<dbReference type="GO" id="GO:0003866">
    <property type="term" value="F:3-phosphoshikimate 1-carboxyvinyltransferase activity"/>
    <property type="evidence" value="ECO:0007669"/>
    <property type="project" value="UniProtKB-EC"/>
</dbReference>
<reference evidence="22" key="1">
    <citation type="journal article" date="2017" name="Genome Announc.">
        <title>Genome sequences of Cyberlindnera fabianii 65, Pichia kudriavzevii 129, and Saccharomyces cerevisiae 131 isolated from fermented masau fruits in Zimbabwe.</title>
        <authorList>
            <person name="van Rijswijck I.M.H."/>
            <person name="Derks M.F.L."/>
            <person name="Abee T."/>
            <person name="de Ridder D."/>
            <person name="Smid E.J."/>
        </authorList>
    </citation>
    <scope>NUCLEOTIDE SEQUENCE [LARGE SCALE GENOMIC DNA]</scope>
    <source>
        <strain evidence="22">65</strain>
    </source>
</reference>
<dbReference type="SUPFAM" id="SSF53223">
    <property type="entry name" value="Aminoacid dehydrogenase-like, N-terminal domain"/>
    <property type="match status" value="1"/>
</dbReference>
<evidence type="ECO:0000256" key="1">
    <source>
        <dbReference type="ARBA" id="ARBA00001947"/>
    </source>
</evidence>
<accession>A0A1V2L769</accession>
<dbReference type="Pfam" id="PF01488">
    <property type="entry name" value="Shikimate_DH"/>
    <property type="match status" value="1"/>
</dbReference>
<dbReference type="Gene3D" id="3.40.50.300">
    <property type="entry name" value="P-loop containing nucleotide triphosphate hydrolases"/>
    <property type="match status" value="1"/>
</dbReference>
<dbReference type="Gene3D" id="3.40.50.10860">
    <property type="entry name" value="Leucine Dehydrogenase, chain A, domain 1"/>
    <property type="match status" value="1"/>
</dbReference>
<evidence type="ECO:0000256" key="7">
    <source>
        <dbReference type="ARBA" id="ARBA00022679"/>
    </source>
</evidence>
<dbReference type="CDD" id="cd00464">
    <property type="entry name" value="SK"/>
    <property type="match status" value="1"/>
</dbReference>
<keyword evidence="22" id="KW-1185">Reference proteome</keyword>
<dbReference type="PANTHER" id="PTHR21090:SF5">
    <property type="entry name" value="PENTAFUNCTIONAL AROM POLYPEPTIDE"/>
    <property type="match status" value="1"/>
</dbReference>
<keyword evidence="10" id="KW-0862">Zinc</keyword>
<evidence type="ECO:0000259" key="15">
    <source>
        <dbReference type="Pfam" id="PF00275"/>
    </source>
</evidence>
<dbReference type="InterPro" id="IPR016037">
    <property type="entry name" value="DHQ_synth_AroB"/>
</dbReference>
<dbReference type="InterPro" id="IPR036968">
    <property type="entry name" value="Enolpyruvate_Tfrase_sf"/>
</dbReference>
<dbReference type="HAMAP" id="MF_00109">
    <property type="entry name" value="Shikimate_kinase"/>
    <property type="match status" value="1"/>
</dbReference>
<dbReference type="OMA" id="DVNCINF"/>
<dbReference type="SUPFAM" id="SSF52540">
    <property type="entry name" value="P-loop containing nucleoside triphosphate hydrolases"/>
    <property type="match status" value="1"/>
</dbReference>
<keyword evidence="7" id="KW-0808">Transferase</keyword>
<keyword evidence="9" id="KW-0547">Nucleotide-binding</keyword>
<name>A0A1V2L769_CYBFA</name>
<evidence type="ECO:0000259" key="18">
    <source>
        <dbReference type="Pfam" id="PF08501"/>
    </source>
</evidence>
<dbReference type="InterPro" id="IPR036291">
    <property type="entry name" value="NAD(P)-bd_dom_sf"/>
</dbReference>